<keyword evidence="2" id="KW-1185">Reference proteome</keyword>
<evidence type="ECO:0000313" key="2">
    <source>
        <dbReference type="Proteomes" id="UP000470772"/>
    </source>
</evidence>
<comment type="caution">
    <text evidence="1">The sequence shown here is derived from an EMBL/GenBank/DDBJ whole genome shotgun (WGS) entry which is preliminary data.</text>
</comment>
<dbReference type="RefSeq" id="WP_054838297.1">
    <property type="nucleotide sequence ID" value="NZ_BBBY01000007.1"/>
</dbReference>
<dbReference type="Proteomes" id="UP000470772">
    <property type="component" value="Unassembled WGS sequence"/>
</dbReference>
<dbReference type="OrthoDB" id="35796at2157"/>
<dbReference type="EMBL" id="WGGD01000005">
    <property type="protein sequence ID" value="MUN29466.1"/>
    <property type="molecule type" value="Genomic_DNA"/>
</dbReference>
<dbReference type="AlphaFoldDB" id="A0A6A9QKC4"/>
<proteinExistence type="predicted"/>
<accession>A0A6A9QKC4</accession>
<evidence type="ECO:0000313" key="1">
    <source>
        <dbReference type="EMBL" id="MUN29466.1"/>
    </source>
</evidence>
<name>A0A6A9QKC4_SULME</name>
<reference evidence="1 2" key="1">
    <citation type="submission" date="2019-10" db="EMBL/GenBank/DDBJ databases">
        <title>Sequencing and Assembly of Multiple Reported Metal-Biooxidizing Members of the Extremely Thermoacidophilic Archaeal Family Sulfolobaceae.</title>
        <authorList>
            <person name="Counts J.A."/>
            <person name="Kelly R.M."/>
        </authorList>
    </citation>
    <scope>NUCLEOTIDE SEQUENCE [LARGE SCALE GENOMIC DNA]</scope>
    <source>
        <strain evidence="1 2">DSM 6482</strain>
    </source>
</reference>
<organism evidence="1 2">
    <name type="scientific">Sulfuracidifex metallicus DSM 6482 = JCM 9184</name>
    <dbReference type="NCBI Taxonomy" id="523847"/>
    <lineage>
        <taxon>Archaea</taxon>
        <taxon>Thermoproteota</taxon>
        <taxon>Thermoprotei</taxon>
        <taxon>Sulfolobales</taxon>
        <taxon>Sulfolobaceae</taxon>
        <taxon>Sulfuracidifex</taxon>
    </lineage>
</organism>
<protein>
    <submittedName>
        <fullName evidence="1">Uncharacterized protein</fullName>
    </submittedName>
</protein>
<gene>
    <name evidence="1" type="ORF">GC250_08455</name>
</gene>
<sequence>MDYFKLIKKISVSKEVATKVYRICNGGYFTRLYYAKPPMIVKLRYWPNGYTKKIIKDFPLLARPRYNEAFEMLVFSDVFSIIGMSSSLSGESLSMSLIEEEVNSVFSTIKEIAEDQGISDYPTRTSVMIDASGLIPDLLAKRNEEKEMNYLQIISDAIYDSDAMQKLREKYPWAKNLSRETSLKAISLSKEPDNLLSLLDFLTVVVAGSVATNEFDKLVMKYGIRNGLKMLIKEGHSAVMNVKDGSDDFAEAMRKIKDEINSQINYF</sequence>